<proteinExistence type="predicted"/>
<organism evidence="1 2">
    <name type="scientific">Gluconobacter potus</name>
    <dbReference type="NCBI Taxonomy" id="2724927"/>
    <lineage>
        <taxon>Bacteria</taxon>
        <taxon>Pseudomonadati</taxon>
        <taxon>Pseudomonadota</taxon>
        <taxon>Alphaproteobacteria</taxon>
        <taxon>Acetobacterales</taxon>
        <taxon>Acetobacteraceae</taxon>
        <taxon>Gluconobacter</taxon>
    </lineage>
</organism>
<dbReference type="RefSeq" id="WP_194265269.1">
    <property type="nucleotide sequence ID" value="NZ_JABCQF010000009.1"/>
</dbReference>
<accession>A0ABR9YPP1</accession>
<dbReference type="Proteomes" id="UP000644588">
    <property type="component" value="Unassembled WGS sequence"/>
</dbReference>
<reference evidence="1" key="2">
    <citation type="submission" date="2020-11" db="EMBL/GenBank/DDBJ databases">
        <title>Description of novel Gluconobacter species.</title>
        <authorList>
            <person name="Cleenwerck I."/>
            <person name="Cnockaert M."/>
            <person name="Borremans W."/>
            <person name="Wieme A.D."/>
            <person name="De Vuyst L."/>
            <person name="Vandamme P."/>
        </authorList>
    </citation>
    <scope>NUCLEOTIDE SEQUENCE</scope>
    <source>
        <strain evidence="1">R-71646</strain>
    </source>
</reference>
<keyword evidence="2" id="KW-1185">Reference proteome</keyword>
<name>A0ABR9YPP1_9PROT</name>
<evidence type="ECO:0000313" key="1">
    <source>
        <dbReference type="EMBL" id="MBF0883522.1"/>
    </source>
</evidence>
<comment type="caution">
    <text evidence="1">The sequence shown here is derived from an EMBL/GenBank/DDBJ whole genome shotgun (WGS) entry which is preliminary data.</text>
</comment>
<gene>
    <name evidence="1" type="ORF">HKD31_12325</name>
</gene>
<protein>
    <submittedName>
        <fullName evidence="1">Uncharacterized protein</fullName>
    </submittedName>
</protein>
<dbReference type="EMBL" id="JABCQF010000009">
    <property type="protein sequence ID" value="MBF0883522.1"/>
    <property type="molecule type" value="Genomic_DNA"/>
</dbReference>
<sequence length="56" mass="5978">MAYPVATQLLGLADVNQLPASMKEIGHVTLVGLTCGMTGEALAHHQQTRGRDTMRS</sequence>
<reference evidence="1" key="1">
    <citation type="submission" date="2020-04" db="EMBL/GenBank/DDBJ databases">
        <authorList>
            <person name="Sombolestani A."/>
        </authorList>
    </citation>
    <scope>NUCLEOTIDE SEQUENCE</scope>
    <source>
        <strain evidence="1">R-71646</strain>
    </source>
</reference>
<evidence type="ECO:0000313" key="2">
    <source>
        <dbReference type="Proteomes" id="UP000644588"/>
    </source>
</evidence>